<feature type="region of interest" description="Disordered" evidence="6">
    <location>
        <begin position="609"/>
        <end position="762"/>
    </location>
</feature>
<feature type="compositionally biased region" description="Polar residues" evidence="6">
    <location>
        <begin position="753"/>
        <end position="762"/>
    </location>
</feature>
<evidence type="ECO:0000256" key="6">
    <source>
        <dbReference type="SAM" id="MobiDB-lite"/>
    </source>
</evidence>
<feature type="compositionally biased region" description="Basic and acidic residues" evidence="6">
    <location>
        <begin position="170"/>
        <end position="201"/>
    </location>
</feature>
<feature type="region of interest" description="Disordered" evidence="6">
    <location>
        <begin position="778"/>
        <end position="798"/>
    </location>
</feature>
<feature type="compositionally biased region" description="Basic and acidic residues" evidence="6">
    <location>
        <begin position="709"/>
        <end position="752"/>
    </location>
</feature>
<feature type="region of interest" description="Disordered" evidence="6">
    <location>
        <begin position="1106"/>
        <end position="1127"/>
    </location>
</feature>
<feature type="compositionally biased region" description="Basic and acidic residues" evidence="6">
    <location>
        <begin position="231"/>
        <end position="240"/>
    </location>
</feature>
<keyword evidence="4" id="KW-0862">Zinc</keyword>
<feature type="compositionally biased region" description="Basic and acidic residues" evidence="6">
    <location>
        <begin position="1676"/>
        <end position="1686"/>
    </location>
</feature>
<evidence type="ECO:0000256" key="2">
    <source>
        <dbReference type="ARBA" id="ARBA00022737"/>
    </source>
</evidence>
<feature type="domain" description="C2H2-type" evidence="7">
    <location>
        <begin position="2877"/>
        <end position="2905"/>
    </location>
</feature>
<keyword evidence="2" id="KW-0677">Repeat</keyword>
<feature type="domain" description="C2H2-type" evidence="7">
    <location>
        <begin position="3100"/>
        <end position="3123"/>
    </location>
</feature>
<feature type="compositionally biased region" description="Polar residues" evidence="6">
    <location>
        <begin position="1118"/>
        <end position="1127"/>
    </location>
</feature>
<proteinExistence type="predicted"/>
<feature type="domain" description="C2H2-type" evidence="7">
    <location>
        <begin position="2848"/>
        <end position="2871"/>
    </location>
</feature>
<evidence type="ECO:0000256" key="3">
    <source>
        <dbReference type="ARBA" id="ARBA00022771"/>
    </source>
</evidence>
<feature type="compositionally biased region" description="Polar residues" evidence="6">
    <location>
        <begin position="114"/>
        <end position="125"/>
    </location>
</feature>
<feature type="region of interest" description="Disordered" evidence="6">
    <location>
        <begin position="1940"/>
        <end position="1969"/>
    </location>
</feature>
<feature type="region of interest" description="Disordered" evidence="6">
    <location>
        <begin position="2331"/>
        <end position="2363"/>
    </location>
</feature>
<feature type="compositionally biased region" description="Basic and acidic residues" evidence="6">
    <location>
        <begin position="384"/>
        <end position="393"/>
    </location>
</feature>
<evidence type="ECO:0000259" key="7">
    <source>
        <dbReference type="PROSITE" id="PS50157"/>
    </source>
</evidence>
<protein>
    <recommendedName>
        <fullName evidence="7">C2H2-type domain-containing protein</fullName>
    </recommendedName>
</protein>
<feature type="region of interest" description="Disordered" evidence="6">
    <location>
        <begin position="855"/>
        <end position="898"/>
    </location>
</feature>
<name>A0AA88HUJ0_ARTSF</name>
<keyword evidence="1" id="KW-0479">Metal-binding</keyword>
<feature type="region of interest" description="Disordered" evidence="6">
    <location>
        <begin position="231"/>
        <end position="300"/>
    </location>
</feature>
<evidence type="ECO:0000313" key="8">
    <source>
        <dbReference type="EMBL" id="KAK2714366.1"/>
    </source>
</evidence>
<comment type="caution">
    <text evidence="8">The sequence shown here is derived from an EMBL/GenBank/DDBJ whole genome shotgun (WGS) entry which is preliminary data.</text>
</comment>
<feature type="region of interest" description="Disordered" evidence="6">
    <location>
        <begin position="1"/>
        <end position="22"/>
    </location>
</feature>
<feature type="domain" description="C2H2-type" evidence="7">
    <location>
        <begin position="2982"/>
        <end position="3005"/>
    </location>
</feature>
<keyword evidence="9" id="KW-1185">Reference proteome</keyword>
<gene>
    <name evidence="8" type="ORF">QYM36_008811</name>
</gene>
<sequence length="3307" mass="375843">DPTYKKFLPENDYLAPEEGECEDDDVLREKSLEMYQRQRFDGSRGWRKVNGKGDVDNRKCDVDNRKRDVDYRKVDEFRPRSSSRDKSPRKSSGLSSLYWGSRSGRRLEDIASNRPISDNSENSLYISGERNRDKFNTRELENRSQRKSDKKKKLAEFDMFASHSIKKNRLKDEDKEKHKDETKRESESPKKVRTNDEKNESYKNMVGRNEDPRKLSSSKFYVRRDEYRSEKFDRRDKYESSVKGNHQIPVVISSKKDENPKNLMQGPKVNMLTPKDIDLRTPHPGPSSLPEVIEVKSPPSAPHIPVQTFKYCVSDSNAGTGVDGDSDDRSFYLGAKSRNQNHRQYYYDSLKDLGERRTVTMLWERRDGYDEDAEEERQVFFLDHPKAENERAPSRSVNISDKKPESRPSDILLPPDTRRIDAYSDESPSFSPESRLGSPAPDENLTCSYVPNLDTDDIERPSSYFRRQTLLEIPLQDSSTFGHIPARYSNDGNTQLSYPQGLSILGSIPSQAWQPSYYSGQFDDRTSQPVFSPRSSLLGSPPLRLRMSTNFYNPPTHCATNQKYSTNYPNVTGVVGHAFGSSGGIEQGAFYASQQERLAQRSLRFLPQTPKVEDIRPRNIPPGKPVPTSYGEWKKMKEKEKEEEKREQEEKMKKQKEAEELARKQKEECEKRKLENEKKFEALIQLPQETIDNTCTNSDGSTQRTVPKCSRDPRKSREINKSGDEKATRDLRRSPERNQSRDSPKSEPRTKEITVSSIKNLSSISNDLKNNLAIKTSSSGMISKSKLEKPAAPQVITLDDAEQSGDFVRVTNENDSSCIEAAVQEKTCKKNQLDEENIQSTSTVPFDADIKSVKTRDKELQGKYPKARHKSSSSAKKVERKKSRIAITQKDDSIQQQGLQAVDSVSEAGSTGLQVADSVFEVGATGLRAVDSVSEGSCTEVQAADSMFEIGPTDSPTVDSVSEVISKESGFKRSNSKDSKKPPDLQAEKSTEINLIDRQNDLLCCDSVASNVSNHSAKIEGSDLKELEHAVGNEASSPFSNESLLSISQQMISLDNLPRQSTISKATDLEENYNAEIDEETASPEESIVNSEDQVKQVSFDLQESVSSFRSDEPMLPQKQNQETTTDSSIQLVGEENVSVDDDELSEMTKAAETTIADVEDFIRRVLTTSGALKLFELMPQLEALKQRIITRVAPRDKKTDFVSDTKSETKDIVEENDEDILTNLPKDNKNKSDTAGSKDNTTADCHPKKSLRISKKKANEELKVLDKPEEKTVESHAVQIPENSKFLVATKKFIENALKPVKGKTRGRNKDEKAYKKTATVEKPEGANVDLLNAFDEYAFKDEEIDALGNSKNAKEGENDFKKKVPKMVKRLKKAKGEKVKTSKSTQRKKMTIVDRLQADTRDFNKQFKDLSRDDRRYRAMKSISYNEDELLGRPKIQRKSTIPKPDMPQIKVTNKTGTTKQIKKMNAKISTQKLELLKKTDKTHMGTLHTSQDQLFYIVSDLQLNNDWLYGYICVNCKFFQISERNLHKHVESHPKCYLFRRISLMKVAIKGNFLSEPEEKTTDIASVTVQIAKVFSKESQGPLQLDHKGDIPKPPSSTDNICVKRTVSPVLAVPQNQDLSISDREMANLDDSSRFSLSSIKSEAINVMSLDADWPPPTLSPAPIFNAAETSGQEEKSDTEDRPVLGSDSDVDIVDDTEPENFEGSFDHSYAMHAQKEREDFIEDVGDPVYRVNGYATSDEEEDFADEDLTKDKLGNNNFLLSLAERVEVLKARALVKREIVESHPPSVAKLQCNNGVYFACNVRLEFINEKCTYNTTSKTSFLFHILKNHGSLICAEKDCWFTCDDNARMDQHYDAHHPCGSRQFCGFCLKQCEDLYVHSLEVHIKEVSNVNFKIDSATGVAEPIDNLEESTLPVKKEALSFPERPTVRVRTDILAAPPVPEPVSDPLTTENGEDTVSTNTQPDPSQQLLLPVVDSENGSVNAATNENLSKEAIEFGDCPDLYPETISSEEFKVPLLIKLKKDPTMYDEMCQPENLIDFFKCLDLHCSYTTSVEMEFEMHLICHEEEEQNHLSCSYCLTKFRTANSLSSHMVTVHRHCTYQCPYCFYRSTTVYNVISHSTVVHKVKLSKGEVLAATPIAPDLLLKFNAATPSDKMKPYPCVVSDEETTTGRCHKIYDPIIWVHHLLRAGHITDGSTSLLCPFCGKLVPHLGHLCLHFSEHGYSFFKCSVCDFENNTLTRIAHHSAIFHPSCADTFQSRINLLSNSAKFCIDGKFELFNLSISSVYDALERWDNRFIGMFLNWVDLAHFLSTFKKSHVGYFFAADPDPKTQTRGRPRSNTSVSKSDVAESPEAALNREQSWKSNQSTKKFVANNEFDRELKKIDRNLSLIKQKLSYAHYAITKSLNQRKPPKLTEIASAKLERLWKKLETFDDKKDDSDDIEIVDDISKNLLKFRALVNRYPNDGKSGRDLYICGNISCRNRSETKKDWQEHIKVCNVVGDNPCLQCGLCLRKFKQLSSLEEHLFVHGSKRFICGCCGYRFPLESLALRHVRIYHRTDNKLAKICISQKESDDSEYIIKALNSDKGPVLQRSTDTLYSLSDFLSNSLPLRPVFLRTARCGHCVFRTKIRKNLVRHLQMHRTLHSKPNTESPVNPMPCLESEEKHFDKMINMALSSNEGEKIVELSSEEIMCLPRFIPENKRFVCTVYGCWYLTLDEEMLKFHLISLHSESSYSCKHCSMIDLAIEDYINHLKFHGPRLYKCPQCSYFHWQRTPMGRHIVEKHGNKYPREPIVIREFDEDFEGEDDFSQITEVVDILLTVEDSDSMEAQKDMEPPPKKQIIPAPHKFRCEECFALFQSRFSMLMHIKLIHLKLGKLKCSMCPETFENAQLVSKHFESKHPGKDSSFSTNPFHREVAISEVLDIHRKLFSPIEERRRGQATEVSQNIFNEDMTANEGQEGTSASSAVATLSGIDPELNFSKHECLPCNQLFKSESDLKDHISDAHGVCAMCNITFYSRNAFAMHVIQAHSPVNSNQSLTHPSPVENIPFENPVSMIEIVSDMSDLSQSIQIVDESDKKPVRKRRVVIAKPRAFHLPEKYYFCEICGKKYDVKTSIMDHCLKTHKISIDKLEHFVKTLDAQEIKKVNISSIRVYKCFCGFVARTESSFEKHKNRHVSNLFQSEPKIMFCYYCPFKDCTFKAVIHRLKSHLGSHFKVYSCRACPFSGPSKQSCTSHFGNTHKSGEKRSFVYDVNEDIAFTTIYYALLRAENANGETLRSDSLEAGTSKQNYKEFGQSESTDVDLIELSD</sequence>
<dbReference type="EMBL" id="JAVRJZ010000013">
    <property type="protein sequence ID" value="KAK2714366.1"/>
    <property type="molecule type" value="Genomic_DNA"/>
</dbReference>
<feature type="domain" description="C2H2-type" evidence="7">
    <location>
        <begin position="2507"/>
        <end position="2534"/>
    </location>
</feature>
<organism evidence="8 9">
    <name type="scientific">Artemia franciscana</name>
    <name type="common">Brine shrimp</name>
    <name type="synonym">Artemia sanfranciscana</name>
    <dbReference type="NCBI Taxonomy" id="6661"/>
    <lineage>
        <taxon>Eukaryota</taxon>
        <taxon>Metazoa</taxon>
        <taxon>Ecdysozoa</taxon>
        <taxon>Arthropoda</taxon>
        <taxon>Crustacea</taxon>
        <taxon>Branchiopoda</taxon>
        <taxon>Anostraca</taxon>
        <taxon>Artemiidae</taxon>
        <taxon>Artemia</taxon>
    </lineage>
</organism>
<dbReference type="PANTHER" id="PTHR24379">
    <property type="entry name" value="KRAB AND ZINC FINGER DOMAIN-CONTAINING"/>
    <property type="match status" value="1"/>
</dbReference>
<dbReference type="GO" id="GO:0008270">
    <property type="term" value="F:zinc ion binding"/>
    <property type="evidence" value="ECO:0007669"/>
    <property type="project" value="UniProtKB-KW"/>
</dbReference>
<dbReference type="Gene3D" id="3.30.160.60">
    <property type="entry name" value="Classic Zinc Finger"/>
    <property type="match status" value="2"/>
</dbReference>
<feature type="compositionally biased region" description="Polar residues" evidence="6">
    <location>
        <begin position="2331"/>
        <end position="2346"/>
    </location>
</feature>
<evidence type="ECO:0000256" key="1">
    <source>
        <dbReference type="ARBA" id="ARBA00022723"/>
    </source>
</evidence>
<feature type="region of interest" description="Disordered" evidence="6">
    <location>
        <begin position="1665"/>
        <end position="1697"/>
    </location>
</feature>
<dbReference type="Proteomes" id="UP001187531">
    <property type="component" value="Unassembled WGS sequence"/>
</dbReference>
<feature type="domain" description="C2H2-type" evidence="7">
    <location>
        <begin position="2534"/>
        <end position="2562"/>
    </location>
</feature>
<evidence type="ECO:0000256" key="4">
    <source>
        <dbReference type="ARBA" id="ARBA00022833"/>
    </source>
</evidence>
<feature type="compositionally biased region" description="Polar residues" evidence="6">
    <location>
        <begin position="1950"/>
        <end position="1969"/>
    </location>
</feature>
<dbReference type="PANTHER" id="PTHR24379:SF121">
    <property type="entry name" value="C2H2-TYPE DOMAIN-CONTAINING PROTEIN"/>
    <property type="match status" value="1"/>
</dbReference>
<keyword evidence="3 5" id="KW-0863">Zinc-finger</keyword>
<evidence type="ECO:0000313" key="9">
    <source>
        <dbReference type="Proteomes" id="UP001187531"/>
    </source>
</evidence>
<feature type="compositionally biased region" description="Basic and acidic residues" evidence="6">
    <location>
        <begin position="632"/>
        <end position="681"/>
    </location>
</feature>
<accession>A0AA88HUJ0</accession>
<feature type="compositionally biased region" description="Basic and acidic residues" evidence="6">
    <location>
        <begin position="1197"/>
        <end position="1214"/>
    </location>
</feature>
<feature type="region of interest" description="Disordered" evidence="6">
    <location>
        <begin position="1197"/>
        <end position="1253"/>
    </location>
</feature>
<feature type="compositionally biased region" description="Basic and acidic residues" evidence="6">
    <location>
        <begin position="51"/>
        <end position="88"/>
    </location>
</feature>
<dbReference type="SMART" id="SM00355">
    <property type="entry name" value="ZnF_C2H2"/>
    <property type="match status" value="22"/>
</dbReference>
<feature type="non-terminal residue" evidence="8">
    <location>
        <position position="1"/>
    </location>
</feature>
<dbReference type="InterPro" id="IPR013087">
    <property type="entry name" value="Znf_C2H2_type"/>
</dbReference>
<feature type="compositionally biased region" description="Basic and acidic residues" evidence="6">
    <location>
        <begin position="129"/>
        <end position="147"/>
    </location>
</feature>
<feature type="region of interest" description="Disordered" evidence="6">
    <location>
        <begin position="41"/>
        <end position="217"/>
    </location>
</feature>
<dbReference type="PROSITE" id="PS50157">
    <property type="entry name" value="ZINC_FINGER_C2H2_2"/>
    <property type="match status" value="6"/>
</dbReference>
<reference evidence="8" key="1">
    <citation type="submission" date="2023-07" db="EMBL/GenBank/DDBJ databases">
        <title>Chromosome-level genome assembly of Artemia franciscana.</title>
        <authorList>
            <person name="Jo E."/>
        </authorList>
    </citation>
    <scope>NUCLEOTIDE SEQUENCE</scope>
    <source>
        <tissue evidence="8">Whole body</tissue>
    </source>
</reference>
<feature type="region of interest" description="Disordered" evidence="6">
    <location>
        <begin position="384"/>
        <end position="443"/>
    </location>
</feature>
<dbReference type="PROSITE" id="PS00028">
    <property type="entry name" value="ZINC_FINGER_C2H2_1"/>
    <property type="match status" value="9"/>
</dbReference>
<feature type="compositionally biased region" description="Polar residues" evidence="6">
    <location>
        <begin position="687"/>
        <end position="705"/>
    </location>
</feature>
<feature type="compositionally biased region" description="Polar residues" evidence="6">
    <location>
        <begin position="1234"/>
        <end position="1244"/>
    </location>
</feature>
<evidence type="ECO:0000256" key="5">
    <source>
        <dbReference type="PROSITE-ProRule" id="PRU00042"/>
    </source>
</evidence>
<feature type="region of interest" description="Disordered" evidence="6">
    <location>
        <begin position="966"/>
        <end position="990"/>
    </location>
</feature>